<name>A0A9X0I6C7_9ACTN</name>
<organism evidence="3 4">
    <name type="scientific">Micromonospora maris</name>
    <dbReference type="NCBI Taxonomy" id="1003110"/>
    <lineage>
        <taxon>Bacteria</taxon>
        <taxon>Bacillati</taxon>
        <taxon>Actinomycetota</taxon>
        <taxon>Actinomycetes</taxon>
        <taxon>Micromonosporales</taxon>
        <taxon>Micromonosporaceae</taxon>
        <taxon>Micromonospora</taxon>
    </lineage>
</organism>
<gene>
    <name evidence="3" type="ORF">ADL17_00740</name>
</gene>
<evidence type="ECO:0000256" key="1">
    <source>
        <dbReference type="SAM" id="MobiDB-lite"/>
    </source>
</evidence>
<evidence type="ECO:0000313" key="3">
    <source>
        <dbReference type="EMBL" id="KUJ47692.1"/>
    </source>
</evidence>
<keyword evidence="2" id="KW-0472">Membrane</keyword>
<dbReference type="RefSeq" id="WP_013730848.1">
    <property type="nucleotide sequence ID" value="NZ_LMWI01000001.1"/>
</dbReference>
<dbReference type="EMBL" id="LMWI01000001">
    <property type="protein sequence ID" value="KUJ47692.1"/>
    <property type="molecule type" value="Genomic_DNA"/>
</dbReference>
<accession>A0A9X0I6C7</accession>
<feature type="compositionally biased region" description="Low complexity" evidence="1">
    <location>
        <begin position="66"/>
        <end position="87"/>
    </location>
</feature>
<feature type="region of interest" description="Disordered" evidence="1">
    <location>
        <begin position="66"/>
        <end position="88"/>
    </location>
</feature>
<keyword evidence="2" id="KW-0812">Transmembrane</keyword>
<dbReference type="Proteomes" id="UP000053246">
    <property type="component" value="Unassembled WGS sequence"/>
</dbReference>
<reference evidence="3 4" key="1">
    <citation type="submission" date="2015-10" db="EMBL/GenBank/DDBJ databases">
        <authorList>
            <person name="Ju K.-S."/>
            <person name="Doroghazi J.R."/>
            <person name="Metcalf W.W."/>
        </authorList>
    </citation>
    <scope>NUCLEOTIDE SEQUENCE [LARGE SCALE GENOMIC DNA]</scope>
    <source>
        <strain evidence="3 4">NRRL B-24793</strain>
    </source>
</reference>
<protein>
    <submittedName>
        <fullName evidence="3">Uncharacterized protein</fullName>
    </submittedName>
</protein>
<proteinExistence type="predicted"/>
<evidence type="ECO:0000313" key="4">
    <source>
        <dbReference type="Proteomes" id="UP000053246"/>
    </source>
</evidence>
<dbReference type="AlphaFoldDB" id="A0A9X0I6C7"/>
<keyword evidence="4" id="KW-1185">Reference proteome</keyword>
<feature type="transmembrane region" description="Helical" evidence="2">
    <location>
        <begin position="42"/>
        <end position="62"/>
    </location>
</feature>
<keyword evidence="2" id="KW-1133">Transmembrane helix</keyword>
<sequence>MSDVQQALLEVWNSDPDHYPAAPDPLPGVRARLRRRRRAQTAGVGLALSAVVGIGAVGVMVAERSAVPPTGPSSASPADSAGPVAPDLRGLPPYLGAVDATEAVLKSQQPQLVPTGTRAAYEGSGPVTRVIAVFDFTAPTGLPGTPREVTVPSGAQVLTTDDPVTSTAYLTAWRTDGSSLFLAVTAAEAEVRSATIDALIEANLG</sequence>
<comment type="caution">
    <text evidence="3">The sequence shown here is derived from an EMBL/GenBank/DDBJ whole genome shotgun (WGS) entry which is preliminary data.</text>
</comment>
<evidence type="ECO:0000256" key="2">
    <source>
        <dbReference type="SAM" id="Phobius"/>
    </source>
</evidence>